<dbReference type="EMBL" id="AMYD01000093">
    <property type="protein sequence ID" value="EQB59294.1"/>
    <property type="molecule type" value="Genomic_DNA"/>
</dbReference>
<dbReference type="Proteomes" id="UP000015530">
    <property type="component" value="Unassembled WGS sequence"/>
</dbReference>
<sequence length="22" mass="2758">MEFNWLYNYSLDLDIFFTSILL</sequence>
<dbReference type="HOGENOM" id="CLU_222052_0_0_1"/>
<evidence type="ECO:0000313" key="2">
    <source>
        <dbReference type="Proteomes" id="UP000015530"/>
    </source>
</evidence>
<proteinExistence type="predicted"/>
<dbReference type="AlphaFoldDB" id="T0L455"/>
<name>T0L455_COLGC</name>
<comment type="caution">
    <text evidence="1">The sequence shown here is derived from an EMBL/GenBank/DDBJ whole genome shotgun (WGS) entry which is preliminary data.</text>
</comment>
<gene>
    <name evidence="1" type="ORF">CGLO_00341</name>
</gene>
<protein>
    <submittedName>
        <fullName evidence="1">Uncharacterized protein</fullName>
    </submittedName>
</protein>
<accession>T0L455</accession>
<reference evidence="2" key="1">
    <citation type="journal article" date="2013" name="Mol. Plant Microbe Interact.">
        <title>Global aspects of pacC regulation of pathogenicity genes in Colletotrichum gloeosporioides as revealed by transcriptome analysis.</title>
        <authorList>
            <person name="Alkan N."/>
            <person name="Meng X."/>
            <person name="Friedlander G."/>
            <person name="Reuveni E."/>
            <person name="Sukno S."/>
            <person name="Sherman A."/>
            <person name="Thon M."/>
            <person name="Fluhr R."/>
            <person name="Prusky D."/>
        </authorList>
    </citation>
    <scope>NUCLEOTIDE SEQUENCE [LARGE SCALE GENOMIC DNA]</scope>
    <source>
        <strain evidence="2">Cg-14</strain>
    </source>
</reference>
<organism evidence="1 2">
    <name type="scientific">Colletotrichum gloeosporioides (strain Cg-14)</name>
    <name type="common">Anthracnose fungus</name>
    <name type="synonym">Glomerella cingulata</name>
    <dbReference type="NCBI Taxonomy" id="1237896"/>
    <lineage>
        <taxon>Eukaryota</taxon>
        <taxon>Fungi</taxon>
        <taxon>Dikarya</taxon>
        <taxon>Ascomycota</taxon>
        <taxon>Pezizomycotina</taxon>
        <taxon>Sordariomycetes</taxon>
        <taxon>Hypocreomycetidae</taxon>
        <taxon>Glomerellales</taxon>
        <taxon>Glomerellaceae</taxon>
        <taxon>Colletotrichum</taxon>
        <taxon>Colletotrichum gloeosporioides species complex</taxon>
    </lineage>
</organism>
<evidence type="ECO:0000313" key="1">
    <source>
        <dbReference type="EMBL" id="EQB59294.1"/>
    </source>
</evidence>